<dbReference type="AlphaFoldDB" id="A0A2P6SBD2"/>
<feature type="signal peptide" evidence="1">
    <location>
        <begin position="1"/>
        <end position="21"/>
    </location>
</feature>
<organism evidence="2 3">
    <name type="scientific">Rosa chinensis</name>
    <name type="common">China rose</name>
    <dbReference type="NCBI Taxonomy" id="74649"/>
    <lineage>
        <taxon>Eukaryota</taxon>
        <taxon>Viridiplantae</taxon>
        <taxon>Streptophyta</taxon>
        <taxon>Embryophyta</taxon>
        <taxon>Tracheophyta</taxon>
        <taxon>Spermatophyta</taxon>
        <taxon>Magnoliopsida</taxon>
        <taxon>eudicotyledons</taxon>
        <taxon>Gunneridae</taxon>
        <taxon>Pentapetalae</taxon>
        <taxon>rosids</taxon>
        <taxon>fabids</taxon>
        <taxon>Rosales</taxon>
        <taxon>Rosaceae</taxon>
        <taxon>Rosoideae</taxon>
        <taxon>Rosoideae incertae sedis</taxon>
        <taxon>Rosa</taxon>
    </lineage>
</organism>
<dbReference type="Gramene" id="PRQ56003">
    <property type="protein sequence ID" value="PRQ56003"/>
    <property type="gene ID" value="RchiOBHm_Chr1g0330961"/>
</dbReference>
<name>A0A2P6SBD2_ROSCH</name>
<accession>A0A2P6SBD2</accession>
<evidence type="ECO:0000313" key="2">
    <source>
        <dbReference type="EMBL" id="PRQ56003.1"/>
    </source>
</evidence>
<feature type="chain" id="PRO_5015107062" evidence="1">
    <location>
        <begin position="22"/>
        <end position="49"/>
    </location>
</feature>
<evidence type="ECO:0000256" key="1">
    <source>
        <dbReference type="SAM" id="SignalP"/>
    </source>
</evidence>
<dbReference type="Proteomes" id="UP000238479">
    <property type="component" value="Chromosome 1"/>
</dbReference>
<protein>
    <submittedName>
        <fullName evidence="2">Uncharacterized protein</fullName>
    </submittedName>
</protein>
<gene>
    <name evidence="2" type="ORF">RchiOBHm_Chr1g0330961</name>
</gene>
<comment type="caution">
    <text evidence="2">The sequence shown here is derived from an EMBL/GenBank/DDBJ whole genome shotgun (WGS) entry which is preliminary data.</text>
</comment>
<reference evidence="2 3" key="1">
    <citation type="journal article" date="2018" name="Nat. Genet.">
        <title>The Rosa genome provides new insights in the design of modern roses.</title>
        <authorList>
            <person name="Bendahmane M."/>
        </authorList>
    </citation>
    <scope>NUCLEOTIDE SEQUENCE [LARGE SCALE GENOMIC DNA]</scope>
    <source>
        <strain evidence="3">cv. Old Blush</strain>
    </source>
</reference>
<dbReference type="EMBL" id="PDCK01000039">
    <property type="protein sequence ID" value="PRQ56003.1"/>
    <property type="molecule type" value="Genomic_DNA"/>
</dbReference>
<keyword evidence="3" id="KW-1185">Reference proteome</keyword>
<keyword evidence="1" id="KW-0732">Signal</keyword>
<sequence length="49" mass="5750">MVLFFFATALPLWLLSSGRLAKRWVVFFFFPSCQNFFSIPNSVCDFTLH</sequence>
<evidence type="ECO:0000313" key="3">
    <source>
        <dbReference type="Proteomes" id="UP000238479"/>
    </source>
</evidence>
<proteinExistence type="predicted"/>